<organism evidence="1 2">
    <name type="scientific">Nephila pilipes</name>
    <name type="common">Giant wood spider</name>
    <name type="synonym">Nephila maculata</name>
    <dbReference type="NCBI Taxonomy" id="299642"/>
    <lineage>
        <taxon>Eukaryota</taxon>
        <taxon>Metazoa</taxon>
        <taxon>Ecdysozoa</taxon>
        <taxon>Arthropoda</taxon>
        <taxon>Chelicerata</taxon>
        <taxon>Arachnida</taxon>
        <taxon>Araneae</taxon>
        <taxon>Araneomorphae</taxon>
        <taxon>Entelegynae</taxon>
        <taxon>Araneoidea</taxon>
        <taxon>Nephilidae</taxon>
        <taxon>Nephila</taxon>
    </lineage>
</organism>
<dbReference type="AlphaFoldDB" id="A0A8X6TQP1"/>
<name>A0A8X6TQP1_NEPPI</name>
<keyword evidence="2" id="KW-1185">Reference proteome</keyword>
<gene>
    <name evidence="1" type="ORF">NPIL_383671</name>
</gene>
<dbReference type="EMBL" id="BMAW01014830">
    <property type="protein sequence ID" value="GFT40685.1"/>
    <property type="molecule type" value="Genomic_DNA"/>
</dbReference>
<dbReference type="Proteomes" id="UP000887013">
    <property type="component" value="Unassembled WGS sequence"/>
</dbReference>
<sequence length="73" mass="8249">MKQDLSATQDLETELTILSFCFGKIEKVLYLEVDSTFSANPEYGLTDFSSNHPSDKDIHDKTNKTQLKVLVLP</sequence>
<accession>A0A8X6TQP1</accession>
<proteinExistence type="predicted"/>
<comment type="caution">
    <text evidence="1">The sequence shown here is derived from an EMBL/GenBank/DDBJ whole genome shotgun (WGS) entry which is preliminary data.</text>
</comment>
<evidence type="ECO:0000313" key="2">
    <source>
        <dbReference type="Proteomes" id="UP000887013"/>
    </source>
</evidence>
<reference evidence="1" key="1">
    <citation type="submission" date="2020-08" db="EMBL/GenBank/DDBJ databases">
        <title>Multicomponent nature underlies the extraordinary mechanical properties of spider dragline silk.</title>
        <authorList>
            <person name="Kono N."/>
            <person name="Nakamura H."/>
            <person name="Mori M."/>
            <person name="Yoshida Y."/>
            <person name="Ohtoshi R."/>
            <person name="Malay A.D."/>
            <person name="Moran D.A.P."/>
            <person name="Tomita M."/>
            <person name="Numata K."/>
            <person name="Arakawa K."/>
        </authorList>
    </citation>
    <scope>NUCLEOTIDE SEQUENCE</scope>
</reference>
<protein>
    <submittedName>
        <fullName evidence="1">Uncharacterized protein</fullName>
    </submittedName>
</protein>
<evidence type="ECO:0000313" key="1">
    <source>
        <dbReference type="EMBL" id="GFT40685.1"/>
    </source>
</evidence>